<evidence type="ECO:0000256" key="12">
    <source>
        <dbReference type="HAMAP-Rule" id="MF_00388"/>
    </source>
</evidence>
<dbReference type="NCBIfam" id="TIGR00325">
    <property type="entry name" value="lpxC"/>
    <property type="match status" value="1"/>
</dbReference>
<keyword evidence="7 12" id="KW-0479">Metal-binding</keyword>
<evidence type="ECO:0000256" key="3">
    <source>
        <dbReference type="ARBA" id="ARBA00005002"/>
    </source>
</evidence>
<dbReference type="EMBL" id="CP002599">
    <property type="protein sequence ID" value="AEA59199.1"/>
    <property type="molecule type" value="Genomic_DNA"/>
</dbReference>
<evidence type="ECO:0000256" key="5">
    <source>
        <dbReference type="ARBA" id="ARBA00022516"/>
    </source>
</evidence>
<dbReference type="GO" id="GO:0009245">
    <property type="term" value="P:lipid A biosynthetic process"/>
    <property type="evidence" value="ECO:0007669"/>
    <property type="project" value="UniProtKB-UniRule"/>
</dbReference>
<protein>
    <recommendedName>
        <fullName evidence="4 12">UDP-3-O-acyl-N-acetylglucosamine deacetylase</fullName>
        <shortName evidence="12">UDP-3-O-acyl-GlcNAc deacetylase</shortName>
        <ecNumber evidence="4 12">3.5.1.108</ecNumber>
    </recommendedName>
    <alternativeName>
        <fullName evidence="12">UDP-3-O-[R-3-hydroxymyristoyl]-N-acetylglucosamine deacetylase</fullName>
    </alternativeName>
</protein>
<keyword evidence="6 12" id="KW-0441">Lipid A biosynthesis</keyword>
<dbReference type="InterPro" id="IPR004463">
    <property type="entry name" value="UDP-acyl_GlcNac_deAcase"/>
</dbReference>
<dbReference type="eggNOG" id="COG0774">
    <property type="taxonomic scope" value="Bacteria"/>
</dbReference>
<comment type="function">
    <text evidence="2 12">Catalyzes the hydrolysis of UDP-3-O-myristoyl-N-acetylglucosamine to form UDP-3-O-myristoylglucosamine and acetate, the committed step in lipid A biosynthesis.</text>
</comment>
<dbReference type="GO" id="GO:0016020">
    <property type="term" value="C:membrane"/>
    <property type="evidence" value="ECO:0007669"/>
    <property type="project" value="GOC"/>
</dbReference>
<feature type="active site" description="Proton donor" evidence="12">
    <location>
        <position position="274"/>
    </location>
</feature>
<dbReference type="Pfam" id="PF03331">
    <property type="entry name" value="LpxC"/>
    <property type="match status" value="1"/>
</dbReference>
<dbReference type="InterPro" id="IPR020568">
    <property type="entry name" value="Ribosomal_Su5_D2-typ_SF"/>
</dbReference>
<feature type="binding site" evidence="12">
    <location>
        <position position="247"/>
    </location>
    <ligand>
        <name>Zn(2+)</name>
        <dbReference type="ChEBI" id="CHEBI:29105"/>
    </ligand>
</feature>
<feature type="binding site" evidence="12">
    <location>
        <position position="88"/>
    </location>
    <ligand>
        <name>Zn(2+)</name>
        <dbReference type="ChEBI" id="CHEBI:29105"/>
    </ligand>
</feature>
<dbReference type="HAMAP" id="MF_00388">
    <property type="entry name" value="LpxC"/>
    <property type="match status" value="1"/>
</dbReference>
<dbReference type="Gene3D" id="3.30.230.20">
    <property type="entry name" value="lpxc deacetylase, domain 1"/>
    <property type="match status" value="1"/>
</dbReference>
<keyword evidence="8 12" id="KW-0378">Hydrolase</keyword>
<name>F2L7J4_BURGS</name>
<dbReference type="EC" id="3.5.1.108" evidence="4 12"/>
<dbReference type="KEGG" id="bgd:bgla_1g05060"/>
<evidence type="ECO:0000256" key="9">
    <source>
        <dbReference type="ARBA" id="ARBA00022833"/>
    </source>
</evidence>
<dbReference type="STRING" id="999541.bgla_1g05060"/>
<evidence type="ECO:0000256" key="4">
    <source>
        <dbReference type="ARBA" id="ARBA00012745"/>
    </source>
</evidence>
<accession>F2L7J4</accession>
<evidence type="ECO:0000256" key="2">
    <source>
        <dbReference type="ARBA" id="ARBA00002923"/>
    </source>
</evidence>
<evidence type="ECO:0000256" key="6">
    <source>
        <dbReference type="ARBA" id="ARBA00022556"/>
    </source>
</evidence>
<dbReference type="InterPro" id="IPR011334">
    <property type="entry name" value="UDP-acyl_GlcNac_deAcase_C"/>
</dbReference>
<evidence type="ECO:0000256" key="10">
    <source>
        <dbReference type="ARBA" id="ARBA00023098"/>
    </source>
</evidence>
<dbReference type="InterPro" id="IPR015870">
    <property type="entry name" value="UDP-acyl_N-AcGlcN_deAcase_N"/>
</dbReference>
<keyword evidence="14" id="KW-1185">Reference proteome</keyword>
<feature type="binding site" evidence="12">
    <location>
        <position position="251"/>
    </location>
    <ligand>
        <name>Zn(2+)</name>
        <dbReference type="ChEBI" id="CHEBI:29105"/>
    </ligand>
</feature>
<keyword evidence="9 12" id="KW-0862">Zinc</keyword>
<dbReference type="HOGENOM" id="CLU_046528_1_0_4"/>
<comment type="cofactor">
    <cofactor evidence="1 12">
        <name>Zn(2+)</name>
        <dbReference type="ChEBI" id="CHEBI:29105"/>
    </cofactor>
</comment>
<keyword evidence="5 12" id="KW-0444">Lipid biosynthesis</keyword>
<dbReference type="Proteomes" id="UP000008316">
    <property type="component" value="Chromosome 1"/>
</dbReference>
<comment type="pathway">
    <text evidence="3 12">Glycolipid biosynthesis; lipid IV(A) biosynthesis; lipid IV(A) from (3R)-3-hydroxytetradecanoyl-[acyl-carrier-protein] and UDP-N-acetyl-alpha-D-glucosamine: step 2/6.</text>
</comment>
<dbReference type="SUPFAM" id="SSF54211">
    <property type="entry name" value="Ribosomal protein S5 domain 2-like"/>
    <property type="match status" value="2"/>
</dbReference>
<evidence type="ECO:0000256" key="8">
    <source>
        <dbReference type="ARBA" id="ARBA00022801"/>
    </source>
</evidence>
<organism evidence="13 14">
    <name type="scientific">Burkholderia gladioli (strain BSR3)</name>
    <dbReference type="NCBI Taxonomy" id="999541"/>
    <lineage>
        <taxon>Bacteria</taxon>
        <taxon>Pseudomonadati</taxon>
        <taxon>Pseudomonadota</taxon>
        <taxon>Betaproteobacteria</taxon>
        <taxon>Burkholderiales</taxon>
        <taxon>Burkholderiaceae</taxon>
        <taxon>Burkholderia</taxon>
    </lineage>
</organism>
<dbReference type="PANTHER" id="PTHR33694">
    <property type="entry name" value="UDP-3-O-ACYL-N-ACETYLGLUCOSAMINE DEACETYLASE 1, MITOCHONDRIAL-RELATED"/>
    <property type="match status" value="1"/>
</dbReference>
<comment type="catalytic activity">
    <reaction evidence="11 12">
        <text>a UDP-3-O-[(3R)-3-hydroxyacyl]-N-acetyl-alpha-D-glucosamine + H2O = a UDP-3-O-[(3R)-3-hydroxyacyl]-alpha-D-glucosamine + acetate</text>
        <dbReference type="Rhea" id="RHEA:67816"/>
        <dbReference type="ChEBI" id="CHEBI:15377"/>
        <dbReference type="ChEBI" id="CHEBI:30089"/>
        <dbReference type="ChEBI" id="CHEBI:137740"/>
        <dbReference type="ChEBI" id="CHEBI:173225"/>
        <dbReference type="EC" id="3.5.1.108"/>
    </reaction>
</comment>
<dbReference type="GO" id="GO:0046872">
    <property type="term" value="F:metal ion binding"/>
    <property type="evidence" value="ECO:0007669"/>
    <property type="project" value="UniProtKB-KW"/>
</dbReference>
<evidence type="ECO:0000256" key="1">
    <source>
        <dbReference type="ARBA" id="ARBA00001947"/>
    </source>
</evidence>
<sequence length="315" mass="34773">MITSIKKHNTMLKQRTIKSIVKTVGIGVHSGRKVELTLRPAAAGTGIVFTRVDLATPVEIPAKPLAIGDTRLASVLQKDGARVSTIEHLMSACAGLGIDNLYVDVTAEEIPIMDGSAASFVFLIQSAGIEEQNAPKRFIKVKRRVEIRDGDKFARLDPYFGFKLKFTIDFRHPAVDKTGQELEVDFGTTSYVREIARARTFGFAHEVEMLRELGLARGGSMDNAIVLDEYRILNNDGLRYDDEFVKHKMLDAIGDLYVIGHPLLASYTAYKSGHGLNNALLRELLAHEDAYEVVTFDDLKAAPRGFGFEAQTAFA</sequence>
<evidence type="ECO:0000313" key="13">
    <source>
        <dbReference type="EMBL" id="AEA59199.1"/>
    </source>
</evidence>
<dbReference type="UniPathway" id="UPA00359">
    <property type="reaction ID" value="UER00478"/>
</dbReference>
<dbReference type="Gene3D" id="3.30.1700.10">
    <property type="entry name" value="lpxc deacetylase, domain 2"/>
    <property type="match status" value="1"/>
</dbReference>
<comment type="similarity">
    <text evidence="12">Belongs to the LpxC family.</text>
</comment>
<dbReference type="AlphaFoldDB" id="F2L7J4"/>
<reference evidence="13 14" key="1">
    <citation type="journal article" date="2011" name="J. Bacteriol.">
        <title>Complete genome sequence of Burkholderia gladioli BSR3.</title>
        <authorList>
            <person name="Seo Y.S."/>
            <person name="Lim J."/>
            <person name="Choi B.S."/>
            <person name="Kim H."/>
            <person name="Goo E."/>
            <person name="Lee B."/>
            <person name="Lim J.S."/>
            <person name="Choi I.Y."/>
            <person name="Moon J.S."/>
            <person name="Kim J."/>
            <person name="Hwang I."/>
        </authorList>
    </citation>
    <scope>NUCLEOTIDE SEQUENCE [LARGE SCALE GENOMIC DNA]</scope>
    <source>
        <strain evidence="13 14">BSR3</strain>
    </source>
</reference>
<evidence type="ECO:0000256" key="11">
    <source>
        <dbReference type="ARBA" id="ARBA00024535"/>
    </source>
</evidence>
<dbReference type="PANTHER" id="PTHR33694:SF1">
    <property type="entry name" value="UDP-3-O-ACYL-N-ACETYLGLUCOSAMINE DEACETYLASE 1, MITOCHONDRIAL-RELATED"/>
    <property type="match status" value="1"/>
</dbReference>
<dbReference type="GO" id="GO:0103117">
    <property type="term" value="F:UDP-3-O-acyl-N-acetylglucosamine deacetylase activity"/>
    <property type="evidence" value="ECO:0007669"/>
    <property type="project" value="UniProtKB-UniRule"/>
</dbReference>
<evidence type="ECO:0000313" key="14">
    <source>
        <dbReference type="Proteomes" id="UP000008316"/>
    </source>
</evidence>
<proteinExistence type="inferred from homology"/>
<evidence type="ECO:0000256" key="7">
    <source>
        <dbReference type="ARBA" id="ARBA00022723"/>
    </source>
</evidence>
<keyword evidence="10 12" id="KW-0443">Lipid metabolism</keyword>
<gene>
    <name evidence="12" type="primary">lpxC</name>
    <name evidence="13" type="ordered locus">bgla_1g05060</name>
</gene>